<dbReference type="InterPro" id="IPR013083">
    <property type="entry name" value="Znf_RING/FYVE/PHD"/>
</dbReference>
<dbReference type="EnsemblMetazoa" id="MESCA003593-RA">
    <property type="protein sequence ID" value="MESCA003593-PA"/>
    <property type="gene ID" value="MESCA003593"/>
</dbReference>
<evidence type="ECO:0000259" key="5">
    <source>
        <dbReference type="PROSITE" id="PS50089"/>
    </source>
</evidence>
<dbReference type="GO" id="GO:0061630">
    <property type="term" value="F:ubiquitin protein ligase activity"/>
    <property type="evidence" value="ECO:0007669"/>
    <property type="project" value="TreeGrafter"/>
</dbReference>
<feature type="region of interest" description="Disordered" evidence="4">
    <location>
        <begin position="182"/>
        <end position="242"/>
    </location>
</feature>
<proteinExistence type="predicted"/>
<dbReference type="STRING" id="36166.T1GJE7"/>
<feature type="compositionally biased region" description="Polar residues" evidence="4">
    <location>
        <begin position="196"/>
        <end position="216"/>
    </location>
</feature>
<dbReference type="InterPro" id="IPR001841">
    <property type="entry name" value="Znf_RING"/>
</dbReference>
<dbReference type="EMBL" id="CAQQ02074485">
    <property type="status" value="NOT_ANNOTATED_CDS"/>
    <property type="molecule type" value="Genomic_DNA"/>
</dbReference>
<feature type="compositionally biased region" description="Basic and acidic residues" evidence="4">
    <location>
        <begin position="49"/>
        <end position="62"/>
    </location>
</feature>
<dbReference type="EMBL" id="CAQQ02074484">
    <property type="status" value="NOT_ANNOTATED_CDS"/>
    <property type="molecule type" value="Genomic_DNA"/>
</dbReference>
<organism evidence="6 7">
    <name type="scientific">Megaselia scalaris</name>
    <name type="common">Humpbacked fly</name>
    <name type="synonym">Phora scalaris</name>
    <dbReference type="NCBI Taxonomy" id="36166"/>
    <lineage>
        <taxon>Eukaryota</taxon>
        <taxon>Metazoa</taxon>
        <taxon>Ecdysozoa</taxon>
        <taxon>Arthropoda</taxon>
        <taxon>Hexapoda</taxon>
        <taxon>Insecta</taxon>
        <taxon>Pterygota</taxon>
        <taxon>Neoptera</taxon>
        <taxon>Endopterygota</taxon>
        <taxon>Diptera</taxon>
        <taxon>Brachycera</taxon>
        <taxon>Muscomorpha</taxon>
        <taxon>Platypezoidea</taxon>
        <taxon>Phoridae</taxon>
        <taxon>Megaseliini</taxon>
        <taxon>Megaselia</taxon>
    </lineage>
</organism>
<evidence type="ECO:0000313" key="7">
    <source>
        <dbReference type="Proteomes" id="UP000015102"/>
    </source>
</evidence>
<feature type="compositionally biased region" description="Polar residues" evidence="4">
    <location>
        <begin position="63"/>
        <end position="85"/>
    </location>
</feature>
<reference evidence="6" key="2">
    <citation type="submission" date="2015-06" db="UniProtKB">
        <authorList>
            <consortium name="EnsemblMetazoa"/>
        </authorList>
    </citation>
    <scope>IDENTIFICATION</scope>
</reference>
<feature type="compositionally biased region" description="Basic residues" evidence="4">
    <location>
        <begin position="90"/>
        <end position="103"/>
    </location>
</feature>
<sequence>MEATSIDFVCPICKEKIKNCDIKSHCDLEFERLIENSNNIPTESTSQESKVKIVKDSKEDSQSKLLENNKPSASGSHQNPNTFSIFQKVKNNRQSRASSRKRPPSSNEPLCPVCNTRPSENINIHVEKCLKNSIQGSDDESIDIEGESHDEFEWSGNKRIRWSYSCGESALQNAASMEEDEELNVDGDDSIIYGPSQYQDSDIISPPQYAQRNNVGLTSTESSSGGSEEDEEYLSDFNNTSDRESIQIQSNKSTDTIINSLKSRIRDLEKNSKNKIKCLICLEDPKDPAVSVCCWHVHCEMCWLRTLGSRKLCPQCNLITTPTDLRRIYM</sequence>
<feature type="domain" description="RING-type" evidence="5">
    <location>
        <begin position="278"/>
        <end position="317"/>
    </location>
</feature>
<dbReference type="HOGENOM" id="CLU_053399_0_0_1"/>
<evidence type="ECO:0000256" key="1">
    <source>
        <dbReference type="ARBA" id="ARBA00022771"/>
    </source>
</evidence>
<dbReference type="Gene3D" id="3.30.40.10">
    <property type="entry name" value="Zinc/RING finger domain, C3HC4 (zinc finger)"/>
    <property type="match status" value="1"/>
</dbReference>
<keyword evidence="7" id="KW-1185">Reference proteome</keyword>
<feature type="compositionally biased region" description="Low complexity" evidence="4">
    <location>
        <begin position="217"/>
        <end position="226"/>
    </location>
</feature>
<keyword evidence="1 3" id="KW-0863">Zinc-finger</keyword>
<reference evidence="7" key="1">
    <citation type="submission" date="2013-02" db="EMBL/GenBank/DDBJ databases">
        <authorList>
            <person name="Hughes D."/>
        </authorList>
    </citation>
    <scope>NUCLEOTIDE SEQUENCE</scope>
    <source>
        <strain>Durham</strain>
        <strain evidence="7">NC isolate 2 -- Noor lab</strain>
    </source>
</reference>
<dbReference type="PANTHER" id="PTHR13459:SF1">
    <property type="entry name" value="E3 UBIQUITIN-PROTEIN LIGASE RNF220 ISOFORM X1"/>
    <property type="match status" value="1"/>
</dbReference>
<dbReference type="Proteomes" id="UP000015102">
    <property type="component" value="Unassembled WGS sequence"/>
</dbReference>
<dbReference type="GO" id="GO:0008270">
    <property type="term" value="F:zinc ion binding"/>
    <property type="evidence" value="ECO:0007669"/>
    <property type="project" value="UniProtKB-KW"/>
</dbReference>
<evidence type="ECO:0000256" key="2">
    <source>
        <dbReference type="ARBA" id="ARBA00022833"/>
    </source>
</evidence>
<evidence type="ECO:0000256" key="3">
    <source>
        <dbReference type="PROSITE-ProRule" id="PRU00175"/>
    </source>
</evidence>
<dbReference type="Pfam" id="PF15926">
    <property type="entry name" value="RNF220"/>
    <property type="match status" value="1"/>
</dbReference>
<accession>T1GJE7</accession>
<feature type="region of interest" description="Disordered" evidence="4">
    <location>
        <begin position="39"/>
        <end position="112"/>
    </location>
</feature>
<evidence type="ECO:0000313" key="6">
    <source>
        <dbReference type="EnsemblMetazoa" id="MESCA003593-PA"/>
    </source>
</evidence>
<name>T1GJE7_MEGSC</name>
<dbReference type="OMA" id="CPTCDVK"/>
<dbReference type="SUPFAM" id="SSF57850">
    <property type="entry name" value="RING/U-box"/>
    <property type="match status" value="1"/>
</dbReference>
<evidence type="ECO:0000256" key="4">
    <source>
        <dbReference type="SAM" id="MobiDB-lite"/>
    </source>
</evidence>
<feature type="compositionally biased region" description="Polar residues" evidence="4">
    <location>
        <begin position="39"/>
        <end position="48"/>
    </location>
</feature>
<dbReference type="InterPro" id="IPR052443">
    <property type="entry name" value="E3_ubiq-ligase_RNF220-like"/>
</dbReference>
<dbReference type="InterPro" id="IPR031824">
    <property type="entry name" value="RNF220_mid"/>
</dbReference>
<dbReference type="GO" id="GO:0016567">
    <property type="term" value="P:protein ubiquitination"/>
    <property type="evidence" value="ECO:0007669"/>
    <property type="project" value="TreeGrafter"/>
</dbReference>
<dbReference type="PANTHER" id="PTHR13459">
    <property type="entry name" value="E3 UBIQUITIN-PROTEIN LIGASE RNF220 ISOFORM X1"/>
    <property type="match status" value="1"/>
</dbReference>
<keyword evidence="1 3" id="KW-0479">Metal-binding</keyword>
<keyword evidence="2" id="KW-0862">Zinc</keyword>
<dbReference type="AlphaFoldDB" id="T1GJE7"/>
<dbReference type="PROSITE" id="PS50089">
    <property type="entry name" value="ZF_RING_2"/>
    <property type="match status" value="1"/>
</dbReference>
<protein>
    <recommendedName>
        <fullName evidence="5">RING-type domain-containing protein</fullName>
    </recommendedName>
</protein>
<dbReference type="Pfam" id="PF13923">
    <property type="entry name" value="zf-C3HC4_2"/>
    <property type="match status" value="1"/>
</dbReference>